<gene>
    <name evidence="6" type="ORF">L196_04941</name>
</gene>
<name>A0AB33Z205_9GAMM</name>
<dbReference type="GO" id="GO:0006310">
    <property type="term" value="P:DNA recombination"/>
    <property type="evidence" value="ECO:0007669"/>
    <property type="project" value="UniProtKB-KW"/>
</dbReference>
<keyword evidence="5" id="KW-0812">Transmembrane</keyword>
<keyword evidence="4" id="KW-0233">DNA recombination</keyword>
<organism evidence="6 7">
    <name type="scientific">Cycloclasticus pugetii</name>
    <dbReference type="NCBI Taxonomy" id="34068"/>
    <lineage>
        <taxon>Bacteria</taxon>
        <taxon>Pseudomonadati</taxon>
        <taxon>Pseudomonadota</taxon>
        <taxon>Gammaproteobacteria</taxon>
        <taxon>Thiotrichales</taxon>
        <taxon>Piscirickettsiaceae</taxon>
        <taxon>Cycloclasticus</taxon>
    </lineage>
</organism>
<protein>
    <submittedName>
        <fullName evidence="6">RmuC domain-containing protein</fullName>
    </submittedName>
</protein>
<evidence type="ECO:0000256" key="4">
    <source>
        <dbReference type="ARBA" id="ARBA00023172"/>
    </source>
</evidence>
<keyword evidence="7" id="KW-1185">Reference proteome</keyword>
<keyword evidence="3" id="KW-0175">Coiled coil</keyword>
<dbReference type="Proteomes" id="UP000015462">
    <property type="component" value="Unassembled WGS sequence"/>
</dbReference>
<dbReference type="EMBL" id="ASHL01000003">
    <property type="protein sequence ID" value="EPD13370.1"/>
    <property type="molecule type" value="Genomic_DNA"/>
</dbReference>
<evidence type="ECO:0000256" key="3">
    <source>
        <dbReference type="ARBA" id="ARBA00023054"/>
    </source>
</evidence>
<evidence type="ECO:0000256" key="1">
    <source>
        <dbReference type="ARBA" id="ARBA00003416"/>
    </source>
</evidence>
<comment type="caution">
    <text evidence="6">The sequence shown here is derived from an EMBL/GenBank/DDBJ whole genome shotgun (WGS) entry which is preliminary data.</text>
</comment>
<dbReference type="PANTHER" id="PTHR30563:SF0">
    <property type="entry name" value="DNA RECOMBINATION PROTEIN RMUC"/>
    <property type="match status" value="1"/>
</dbReference>
<dbReference type="InterPro" id="IPR003798">
    <property type="entry name" value="DNA_recombination_RmuC"/>
</dbReference>
<evidence type="ECO:0000313" key="6">
    <source>
        <dbReference type="EMBL" id="EPD13370.1"/>
    </source>
</evidence>
<dbReference type="AlphaFoldDB" id="A0AB33Z205"/>
<keyword evidence="5" id="KW-1133">Transmembrane helix</keyword>
<comment type="similarity">
    <text evidence="2">Belongs to the RmuC family.</text>
</comment>
<proteinExistence type="inferred from homology"/>
<dbReference type="Pfam" id="PF02646">
    <property type="entry name" value="RmuC"/>
    <property type="match status" value="1"/>
</dbReference>
<accession>A0AB33Z205</accession>
<evidence type="ECO:0000313" key="7">
    <source>
        <dbReference type="Proteomes" id="UP000015462"/>
    </source>
</evidence>
<comment type="function">
    <text evidence="1">Involved in DNA recombination.</text>
</comment>
<dbReference type="RefSeq" id="WP_016390164.1">
    <property type="nucleotide sequence ID" value="NZ_KE646806.1"/>
</dbReference>
<dbReference type="PANTHER" id="PTHR30563">
    <property type="entry name" value="DNA RECOMBINATION PROTEIN RMUC"/>
    <property type="match status" value="1"/>
</dbReference>
<feature type="transmembrane region" description="Helical" evidence="5">
    <location>
        <begin position="7"/>
        <end position="25"/>
    </location>
</feature>
<evidence type="ECO:0000256" key="5">
    <source>
        <dbReference type="SAM" id="Phobius"/>
    </source>
</evidence>
<evidence type="ECO:0000256" key="2">
    <source>
        <dbReference type="ARBA" id="ARBA00009840"/>
    </source>
</evidence>
<keyword evidence="5" id="KW-0472">Membrane</keyword>
<reference evidence="6 7" key="1">
    <citation type="journal article" date="2013" name="Genome Announc.">
        <title>Genome Sequence of the Pyrene- and Fluoranthene-Degrading Bacterium Cycloclasticus sp. Strain PY97M.</title>
        <authorList>
            <person name="Cui Z."/>
            <person name="Xu G."/>
            <person name="Li Q."/>
            <person name="Gao W."/>
            <person name="Zheng L."/>
        </authorList>
    </citation>
    <scope>NUCLEOTIDE SEQUENCE [LARGE SCALE GENOMIC DNA]</scope>
    <source>
        <strain evidence="6 7">PY97M</strain>
    </source>
</reference>
<sequence>MAGINDIFFLLGGIVIGLIGGYLLMLRTNTALKKELLTHETRQAIEKELREKTKADEDSMMQNFRDSFSALSSQALRDNNEEFLKLARENFSKQQMTVETRLNEKERAFSEMVSPIKEILKQTDEQLKKLEADRQQTHGSISQYLQNMTETQHQLHSETRNLVQALRRPEVRGQWGELTLKRLAELAGLVEHCDFFEQENLNTQEGAMRPDMIIRMPDQRDIVVDAKTPLDAYLSATEQSKDGERKAHLIRHAKQVRDRVKELSKKAYWSQFKNTPDFVVLFIPGDQFLSAALEQDHSLLEDALAQHVILATPTSLVALLRAIAFGWRQQASSENAEAIRKLGEEMYSRLTTFVEHISKIGSSLEKSVDHYNKAVGSLERQVFPNARKFKDLGIETRKTMSEIEPIEKATRKPTPISNIKDD</sequence>